<dbReference type="EMBL" id="JAUOPB010000657">
    <property type="protein sequence ID" value="MDO6425340.1"/>
    <property type="molecule type" value="Genomic_DNA"/>
</dbReference>
<evidence type="ECO:0000313" key="1">
    <source>
        <dbReference type="EMBL" id="MDO6425340.1"/>
    </source>
</evidence>
<gene>
    <name evidence="1" type="ORF">Q4521_22905</name>
</gene>
<dbReference type="Proteomes" id="UP001169760">
    <property type="component" value="Unassembled WGS sequence"/>
</dbReference>
<dbReference type="Pfam" id="PF16389">
    <property type="entry name" value="DUF4998"/>
    <property type="match status" value="1"/>
</dbReference>
<reference evidence="1" key="1">
    <citation type="submission" date="2023-07" db="EMBL/GenBank/DDBJ databases">
        <title>Genome content predicts the carbon catabolic preferences of heterotrophic bacteria.</title>
        <authorList>
            <person name="Gralka M."/>
        </authorList>
    </citation>
    <scope>NUCLEOTIDE SEQUENCE</scope>
    <source>
        <strain evidence="1">I3M17_2</strain>
    </source>
</reference>
<dbReference type="RefSeq" id="WP_303494853.1">
    <property type="nucleotide sequence ID" value="NZ_JAUOPB010000657.1"/>
</dbReference>
<proteinExistence type="predicted"/>
<name>A0AAW7XBW0_9GAMM</name>
<sequence>MVAINADPKIKKGFITWNVGEDQESFEIDRTVFQNENIEVEVVAEEGLYEFEVYLEDASGNKSISTYYI</sequence>
<organism evidence="1 2">
    <name type="scientific">Saccharophagus degradans</name>
    <dbReference type="NCBI Taxonomy" id="86304"/>
    <lineage>
        <taxon>Bacteria</taxon>
        <taxon>Pseudomonadati</taxon>
        <taxon>Pseudomonadota</taxon>
        <taxon>Gammaproteobacteria</taxon>
        <taxon>Cellvibrionales</taxon>
        <taxon>Cellvibrionaceae</taxon>
        <taxon>Saccharophagus</taxon>
    </lineage>
</organism>
<comment type="caution">
    <text evidence="1">The sequence shown here is derived from an EMBL/GenBank/DDBJ whole genome shotgun (WGS) entry which is preliminary data.</text>
</comment>
<evidence type="ECO:0000313" key="2">
    <source>
        <dbReference type="Proteomes" id="UP001169760"/>
    </source>
</evidence>
<accession>A0AAW7XBW0</accession>
<feature type="non-terminal residue" evidence="1">
    <location>
        <position position="69"/>
    </location>
</feature>
<protein>
    <submittedName>
        <fullName evidence="1">DUF4998 domain-containing protein</fullName>
    </submittedName>
</protein>
<dbReference type="AlphaFoldDB" id="A0AAW7XBW0"/>